<keyword evidence="1" id="KW-0812">Transmembrane</keyword>
<feature type="transmembrane region" description="Helical" evidence="1">
    <location>
        <begin position="113"/>
        <end position="130"/>
    </location>
</feature>
<dbReference type="AlphaFoldDB" id="A0A843VPH2"/>
<organism evidence="2 3">
    <name type="scientific">Colocasia esculenta</name>
    <name type="common">Wild taro</name>
    <name type="synonym">Arum esculentum</name>
    <dbReference type="NCBI Taxonomy" id="4460"/>
    <lineage>
        <taxon>Eukaryota</taxon>
        <taxon>Viridiplantae</taxon>
        <taxon>Streptophyta</taxon>
        <taxon>Embryophyta</taxon>
        <taxon>Tracheophyta</taxon>
        <taxon>Spermatophyta</taxon>
        <taxon>Magnoliopsida</taxon>
        <taxon>Liliopsida</taxon>
        <taxon>Araceae</taxon>
        <taxon>Aroideae</taxon>
        <taxon>Colocasieae</taxon>
        <taxon>Colocasia</taxon>
    </lineage>
</organism>
<evidence type="ECO:0000313" key="3">
    <source>
        <dbReference type="Proteomes" id="UP000652761"/>
    </source>
</evidence>
<accession>A0A843VPH2</accession>
<proteinExistence type="predicted"/>
<feature type="transmembrane region" description="Helical" evidence="1">
    <location>
        <begin position="62"/>
        <end position="88"/>
    </location>
</feature>
<sequence>MNVLELADSRAEGKTSLDNPLSHCLSLRWFQSHVVVLGVGPQLGQVAVAEARLASRGSGWCVLLLATSGGGLVAVVVTIPVLGCQFVVAPVCVASRPRCVSEGWGGSACGPSTLWRSEVAVFVFMLLWLVRDCYDFSKHPVSFDFKLARNPKPGLNPVRARCRQPDCDRPICRLLGLIATIHLSLSQAIATPFLSFSEYDMTPVAFWPPE</sequence>
<keyword evidence="3" id="KW-1185">Reference proteome</keyword>
<evidence type="ECO:0000313" key="2">
    <source>
        <dbReference type="EMBL" id="MQL96217.1"/>
    </source>
</evidence>
<name>A0A843VPH2_COLES</name>
<evidence type="ECO:0000256" key="1">
    <source>
        <dbReference type="SAM" id="Phobius"/>
    </source>
</evidence>
<dbReference type="Proteomes" id="UP000652761">
    <property type="component" value="Unassembled WGS sequence"/>
</dbReference>
<comment type="caution">
    <text evidence="2">The sequence shown here is derived from an EMBL/GenBank/DDBJ whole genome shotgun (WGS) entry which is preliminary data.</text>
</comment>
<gene>
    <name evidence="2" type="ORF">Taro_028892</name>
</gene>
<protein>
    <submittedName>
        <fullName evidence="2">Uncharacterized protein</fullName>
    </submittedName>
</protein>
<dbReference type="EMBL" id="NMUH01001889">
    <property type="protein sequence ID" value="MQL96217.1"/>
    <property type="molecule type" value="Genomic_DNA"/>
</dbReference>
<reference evidence="2" key="1">
    <citation type="submission" date="2017-07" db="EMBL/GenBank/DDBJ databases">
        <title>Taro Niue Genome Assembly and Annotation.</title>
        <authorList>
            <person name="Atibalentja N."/>
            <person name="Keating K."/>
            <person name="Fields C.J."/>
        </authorList>
    </citation>
    <scope>NUCLEOTIDE SEQUENCE</scope>
    <source>
        <strain evidence="2">Niue_2</strain>
        <tissue evidence="2">Leaf</tissue>
    </source>
</reference>
<keyword evidence="1" id="KW-1133">Transmembrane helix</keyword>
<keyword evidence="1" id="KW-0472">Membrane</keyword>